<evidence type="ECO:0000256" key="3">
    <source>
        <dbReference type="ARBA" id="ARBA00022723"/>
    </source>
</evidence>
<dbReference type="SUPFAM" id="SSF109604">
    <property type="entry name" value="HD-domain/PDEase-like"/>
    <property type="match status" value="1"/>
</dbReference>
<keyword evidence="4" id="KW-0547">Nucleotide-binding</keyword>
<dbReference type="Pfam" id="PF01966">
    <property type="entry name" value="HD"/>
    <property type="match status" value="1"/>
</dbReference>
<dbReference type="CDD" id="cd09641">
    <property type="entry name" value="Cas3''_I"/>
    <property type="match status" value="1"/>
</dbReference>
<keyword evidence="6" id="KW-0347">Helicase</keyword>
<keyword evidence="5" id="KW-0378">Hydrolase</keyword>
<dbReference type="InterPro" id="IPR054712">
    <property type="entry name" value="Cas3-like_dom"/>
</dbReference>
<keyword evidence="10" id="KW-0255">Endonuclease</keyword>
<dbReference type="InterPro" id="IPR014001">
    <property type="entry name" value="Helicase_ATP-bd"/>
</dbReference>
<comment type="similarity">
    <text evidence="2">In the central section; belongs to the CRISPR-associated helicase Cas3 family.</text>
</comment>
<comment type="similarity">
    <text evidence="1">In the N-terminal section; belongs to the CRISPR-associated nuclease Cas3-HD family.</text>
</comment>
<proteinExistence type="inferred from homology"/>
<gene>
    <name evidence="10" type="ORF">H8S75_08445</name>
</gene>
<evidence type="ECO:0000256" key="1">
    <source>
        <dbReference type="ARBA" id="ARBA00006847"/>
    </source>
</evidence>
<comment type="caution">
    <text evidence="10">The sequence shown here is derived from an EMBL/GenBank/DDBJ whole genome shotgun (WGS) entry which is preliminary data.</text>
</comment>
<evidence type="ECO:0000256" key="6">
    <source>
        <dbReference type="ARBA" id="ARBA00022806"/>
    </source>
</evidence>
<keyword evidence="10" id="KW-0540">Nuclease</keyword>
<dbReference type="EMBL" id="JACOPB010000003">
    <property type="protein sequence ID" value="MBC5707977.1"/>
    <property type="molecule type" value="Genomic_DNA"/>
</dbReference>
<dbReference type="InterPro" id="IPR006674">
    <property type="entry name" value="HD_domain"/>
</dbReference>
<dbReference type="SUPFAM" id="SSF52540">
    <property type="entry name" value="P-loop containing nucleoside triphosphate hydrolases"/>
    <property type="match status" value="1"/>
</dbReference>
<dbReference type="InterPro" id="IPR011545">
    <property type="entry name" value="DEAD/DEAH_box_helicase_dom"/>
</dbReference>
<dbReference type="InterPro" id="IPR006483">
    <property type="entry name" value="CRISPR-assoc_Cas3_HD"/>
</dbReference>
<dbReference type="Pfam" id="PF00270">
    <property type="entry name" value="DEAD"/>
    <property type="match status" value="1"/>
</dbReference>
<dbReference type="InterPro" id="IPR003607">
    <property type="entry name" value="HD/PDEase_dom"/>
</dbReference>
<name>A0ABR7H454_9FIRM</name>
<feature type="domain" description="HD Cas3-type" evidence="9">
    <location>
        <begin position="7"/>
        <end position="189"/>
    </location>
</feature>
<dbReference type="GO" id="GO:0004519">
    <property type="term" value="F:endonuclease activity"/>
    <property type="evidence" value="ECO:0007669"/>
    <property type="project" value="UniProtKB-KW"/>
</dbReference>
<accession>A0ABR7H454</accession>
<evidence type="ECO:0000259" key="9">
    <source>
        <dbReference type="PROSITE" id="PS51643"/>
    </source>
</evidence>
<protein>
    <submittedName>
        <fullName evidence="10">CRISPR-associated endonuclease Cas3</fullName>
    </submittedName>
</protein>
<keyword evidence="7" id="KW-0067">ATP-binding</keyword>
<dbReference type="NCBIfam" id="TIGR01596">
    <property type="entry name" value="cas3_HD"/>
    <property type="match status" value="1"/>
</dbReference>
<evidence type="ECO:0000256" key="5">
    <source>
        <dbReference type="ARBA" id="ARBA00022801"/>
    </source>
</evidence>
<evidence type="ECO:0000256" key="4">
    <source>
        <dbReference type="ARBA" id="ARBA00022741"/>
    </source>
</evidence>
<organism evidence="10 11">
    <name type="scientific">Hungatella hominis</name>
    <dbReference type="NCBI Taxonomy" id="2763050"/>
    <lineage>
        <taxon>Bacteria</taxon>
        <taxon>Bacillati</taxon>
        <taxon>Bacillota</taxon>
        <taxon>Clostridia</taxon>
        <taxon>Lachnospirales</taxon>
        <taxon>Lachnospiraceae</taxon>
        <taxon>Hungatella</taxon>
    </lineage>
</organism>
<dbReference type="Proteomes" id="UP000634672">
    <property type="component" value="Unassembled WGS sequence"/>
</dbReference>
<evidence type="ECO:0000256" key="2">
    <source>
        <dbReference type="ARBA" id="ARBA00009046"/>
    </source>
</evidence>
<dbReference type="SMART" id="SM00487">
    <property type="entry name" value="DEXDc"/>
    <property type="match status" value="1"/>
</dbReference>
<evidence type="ECO:0000313" key="11">
    <source>
        <dbReference type="Proteomes" id="UP000634672"/>
    </source>
</evidence>
<keyword evidence="3" id="KW-0479">Metal-binding</keyword>
<keyword evidence="11" id="KW-1185">Reference proteome</keyword>
<evidence type="ECO:0000256" key="8">
    <source>
        <dbReference type="ARBA" id="ARBA00023118"/>
    </source>
</evidence>
<dbReference type="Gene3D" id="3.40.50.300">
    <property type="entry name" value="P-loop containing nucleotide triphosphate hydrolases"/>
    <property type="match status" value="2"/>
</dbReference>
<dbReference type="InterPro" id="IPR038257">
    <property type="entry name" value="CRISPR-assoc_Cas3_HD_sf"/>
</dbReference>
<dbReference type="Pfam" id="PF22590">
    <property type="entry name" value="Cas3-like_C_2"/>
    <property type="match status" value="1"/>
</dbReference>
<dbReference type="CDD" id="cd17930">
    <property type="entry name" value="DEXHc_cas3"/>
    <property type="match status" value="1"/>
</dbReference>
<evidence type="ECO:0000256" key="7">
    <source>
        <dbReference type="ARBA" id="ARBA00022840"/>
    </source>
</evidence>
<dbReference type="SMART" id="SM00471">
    <property type="entry name" value="HDc"/>
    <property type="match status" value="1"/>
</dbReference>
<evidence type="ECO:0000313" key="10">
    <source>
        <dbReference type="EMBL" id="MBC5707977.1"/>
    </source>
</evidence>
<reference evidence="10 11" key="1">
    <citation type="submission" date="2020-08" db="EMBL/GenBank/DDBJ databases">
        <title>Genome public.</title>
        <authorList>
            <person name="Liu C."/>
            <person name="Sun Q."/>
        </authorList>
    </citation>
    <scope>NUCLEOTIDE SEQUENCE [LARGE SCALE GENOMIC DNA]</scope>
    <source>
        <strain evidence="10 11">NSJ-66</strain>
    </source>
</reference>
<dbReference type="Gene3D" id="1.10.3210.30">
    <property type="match status" value="1"/>
</dbReference>
<dbReference type="RefSeq" id="WP_187020732.1">
    <property type="nucleotide sequence ID" value="NZ_JACOPB010000003.1"/>
</dbReference>
<dbReference type="PROSITE" id="PS51643">
    <property type="entry name" value="HD_CAS3"/>
    <property type="match status" value="1"/>
</dbReference>
<dbReference type="InterPro" id="IPR027417">
    <property type="entry name" value="P-loop_NTPase"/>
</dbReference>
<sequence>MIAHRRDDGKEQDWKEHSVHVAGLCFQAAEKLRLGKVARLIGLLHDLGKGTADWMSYLRGTGSRHPNHAGLGALYVHRRWWVRETDPEKRQAAQLISLCIYGHHAGLPDCLSDSGESPYLNGLREQPESDYREAVANFYVEVATAEELDELFAESCKELKQFGLDSRSFNWGMSARLLLSILVDADRWDSVCFEYDADPFETSREVQPDWDKLLIELEAYIEQFPKEGRLAQIRRDISDWCRTAGEYGPGIYTLSVPTGGGKTYSSLRFALAQAKKNEQQRIFYLIPMNTILDQNSGDIREALSDYPSILEHHSNLIPEDETEEKNHRRLTERWESDIILTSLVQFLDTLFKHGNGKARRMYRLANAVLIFDEIQALPKKCRELFKRALQFLVQYCNCTVLLCTATQPNLGLDTKELVPDVAMLYQSLKRVLYISQMKARTYQDAADDITVFIREKTSVLAIVNTKDAAWNIFKGISERLNALNYKQVQIQQGLSDEKLKECAKNCRKDEILCVHLSTLMCPKHRKEILRWIKAWLLEKNLVCCVSTALIEAGINVSFPIVIRSLAGIPSLIQAAGRCNRNCEADTGRVYIWNLIEESLGRLPDIQKGKEVSMSLLSNVENPDELGNPEMIKKYFAKEEIYTKEVENYPYKKWNSDLVTMLSMNRECRCAAGNLRDEDNPLADLSKRFYQSFRTSGTVFQVIDQKTKSVIVPYGKGKGKELIEKLGNRHTLREEISFLKEVQQYSVNLYEHIFDRLAGEQALYSLGETGLVILKDEYYDPWAGVKIIPREMIDLIV</sequence>
<keyword evidence="8" id="KW-0051">Antiviral defense</keyword>